<dbReference type="AlphaFoldDB" id="A0A1C2I9R6"/>
<dbReference type="EMBL" id="LWRY01000102">
    <property type="protein sequence ID" value="OCX72746.1"/>
    <property type="molecule type" value="Genomic_DNA"/>
</dbReference>
<name>A0A1C2I9R6_ACITH</name>
<accession>A0A1C2I9R6</accession>
<gene>
    <name evidence="1" type="ORF">A6M23_09185</name>
</gene>
<organism evidence="1 2">
    <name type="scientific">Acidithiobacillus thiooxidans</name>
    <name type="common">Thiobacillus thiooxidans</name>
    <dbReference type="NCBI Taxonomy" id="930"/>
    <lineage>
        <taxon>Bacteria</taxon>
        <taxon>Pseudomonadati</taxon>
        <taxon>Pseudomonadota</taxon>
        <taxon>Acidithiobacillia</taxon>
        <taxon>Acidithiobacillales</taxon>
        <taxon>Acidithiobacillaceae</taxon>
        <taxon>Acidithiobacillus</taxon>
    </lineage>
</organism>
<dbReference type="RefSeq" id="WP_065974022.1">
    <property type="nucleotide sequence ID" value="NZ_JAAOMO010000042.1"/>
</dbReference>
<evidence type="ECO:0000313" key="2">
    <source>
        <dbReference type="Proteomes" id="UP000095008"/>
    </source>
</evidence>
<evidence type="ECO:0000313" key="1">
    <source>
        <dbReference type="EMBL" id="OCX72746.1"/>
    </source>
</evidence>
<dbReference type="Proteomes" id="UP000095008">
    <property type="component" value="Unassembled WGS sequence"/>
</dbReference>
<comment type="caution">
    <text evidence="1">The sequence shown here is derived from an EMBL/GenBank/DDBJ whole genome shotgun (WGS) entry which is preliminary data.</text>
</comment>
<sequence>MYKHTMTLKRDGMKGFLSRQRIGTDVINALNAISGVKEPEIVSESNEQVKLTYSWVDDGNFMKIDDQLAGFGLARVEVEQA</sequence>
<protein>
    <submittedName>
        <fullName evidence="1">Uncharacterized protein</fullName>
    </submittedName>
</protein>
<keyword evidence="2" id="KW-1185">Reference proteome</keyword>
<proteinExistence type="predicted"/>
<reference evidence="1" key="1">
    <citation type="journal article" date="2016" name="Int. J. Mol. Sci.">
        <title>Comparative genomics of the extreme acidophile Acidithiobacillus thiooxidans reveals intraspecific divergence and niche adaptation.</title>
        <authorList>
            <person name="Zhang X."/>
            <person name="Feng X."/>
            <person name="Tao J."/>
            <person name="Ma L."/>
            <person name="Xiao Y."/>
            <person name="Liang Y."/>
            <person name="Liu X."/>
            <person name="Yin H."/>
        </authorList>
    </citation>
    <scope>NUCLEOTIDE SEQUENCE [LARGE SCALE GENOMIC DNA]</scope>
    <source>
        <strain evidence="1">DXS-W</strain>
    </source>
</reference>
<dbReference type="OrthoDB" id="9342793at2"/>
<dbReference type="GeneID" id="60695332"/>